<reference evidence="2" key="1">
    <citation type="submission" date="2018-05" db="EMBL/GenBank/DDBJ databases">
        <authorList>
            <person name="Li X."/>
        </authorList>
    </citation>
    <scope>NUCLEOTIDE SEQUENCE [LARGE SCALE GENOMIC DNA]</scope>
    <source>
        <strain evidence="2">LX32</strain>
    </source>
</reference>
<proteinExistence type="predicted"/>
<dbReference type="SUPFAM" id="SSF53448">
    <property type="entry name" value="Nucleotide-diphospho-sugar transferases"/>
    <property type="match status" value="1"/>
</dbReference>
<dbReference type="GO" id="GO:0016740">
    <property type="term" value="F:transferase activity"/>
    <property type="evidence" value="ECO:0007669"/>
    <property type="project" value="UniProtKB-KW"/>
</dbReference>
<sequence length="275" mass="29598">MGVRISALVCVQNQDAELAECLRGLTFCDEIVVVADRCVDRSLEIARRAGAEVITGIFPLENQRKLAGLAACTGDWVLEIEADERIDSALAWEIRATLKMGARGDYFEIPIHNYLGDGAVRQGWIGGLGEMSAVRLYRPGAKQWQARRKDAGQVVSGRSAGALKGAIRRMRGRDVGDLVESFNRSTALRAEDLADACDPGRLAPAVVGGLGAFCKSYLVRAGWREGGIGLLLALLAAVYPVASHLKARETLSARLRAMAKPQPAYPREVVGLGAR</sequence>
<dbReference type="AlphaFoldDB" id="A0A328AIT5"/>
<dbReference type="InterPro" id="IPR029044">
    <property type="entry name" value="Nucleotide-diphossugar_trans"/>
</dbReference>
<dbReference type="EMBL" id="QFYQ01000001">
    <property type="protein sequence ID" value="RAK54843.1"/>
    <property type="molecule type" value="Genomic_DNA"/>
</dbReference>
<gene>
    <name evidence="1" type="ORF">DJ017_10055</name>
</gene>
<keyword evidence="2" id="KW-1185">Reference proteome</keyword>
<name>A0A328AIT5_9CAUL</name>
<dbReference type="Gene3D" id="3.90.550.10">
    <property type="entry name" value="Spore Coat Polysaccharide Biosynthesis Protein SpsA, Chain A"/>
    <property type="match status" value="1"/>
</dbReference>
<dbReference type="Proteomes" id="UP000249254">
    <property type="component" value="Unassembled WGS sequence"/>
</dbReference>
<evidence type="ECO:0000313" key="2">
    <source>
        <dbReference type="Proteomes" id="UP000249254"/>
    </source>
</evidence>
<comment type="caution">
    <text evidence="1">The sequence shown here is derived from an EMBL/GenBank/DDBJ whole genome shotgun (WGS) entry which is preliminary data.</text>
</comment>
<organism evidence="1 2">
    <name type="scientific">Phenylobacterium soli</name>
    <dbReference type="NCBI Taxonomy" id="2170551"/>
    <lineage>
        <taxon>Bacteria</taxon>
        <taxon>Pseudomonadati</taxon>
        <taxon>Pseudomonadota</taxon>
        <taxon>Alphaproteobacteria</taxon>
        <taxon>Caulobacterales</taxon>
        <taxon>Caulobacteraceae</taxon>
        <taxon>Phenylobacterium</taxon>
    </lineage>
</organism>
<dbReference type="RefSeq" id="WP_111528593.1">
    <property type="nucleotide sequence ID" value="NZ_JBHRSG010000004.1"/>
</dbReference>
<protein>
    <submittedName>
        <fullName evidence="1">Glycosyltransferase family 2 protein</fullName>
    </submittedName>
</protein>
<accession>A0A328AIT5</accession>
<keyword evidence="1" id="KW-0808">Transferase</keyword>
<dbReference type="OrthoDB" id="9815923at2"/>
<evidence type="ECO:0000313" key="1">
    <source>
        <dbReference type="EMBL" id="RAK54843.1"/>
    </source>
</evidence>